<evidence type="ECO:0000256" key="11">
    <source>
        <dbReference type="ARBA" id="ARBA00042641"/>
    </source>
</evidence>
<keyword evidence="19" id="KW-1185">Reference proteome</keyword>
<keyword evidence="7 12" id="KW-0238">DNA-binding</keyword>
<dbReference type="SMART" id="SM00132">
    <property type="entry name" value="LIM"/>
    <property type="match status" value="2"/>
</dbReference>
<dbReference type="Proteomes" id="UP000007635">
    <property type="component" value="Chromosome VII"/>
</dbReference>
<protein>
    <recommendedName>
        <fullName evidence="10">LIM/homeobox protein Lhx1</fullName>
    </recommendedName>
    <alternativeName>
        <fullName evidence="11">Homeobox protein Lim-1</fullName>
    </alternativeName>
</protein>
<keyword evidence="5 13" id="KW-0862">Zinc</keyword>
<reference evidence="18" key="2">
    <citation type="submission" date="2025-08" db="UniProtKB">
        <authorList>
            <consortium name="Ensembl"/>
        </authorList>
    </citation>
    <scope>IDENTIFICATION</scope>
</reference>
<dbReference type="GeneTree" id="ENSGT00940000164085"/>
<dbReference type="InterPro" id="IPR009057">
    <property type="entry name" value="Homeodomain-like_sf"/>
</dbReference>
<feature type="region of interest" description="Disordered" evidence="15">
    <location>
        <begin position="135"/>
        <end position="187"/>
    </location>
</feature>
<dbReference type="PANTHER" id="PTHR24208">
    <property type="entry name" value="LIM/HOMEOBOX PROTEIN LHX"/>
    <property type="match status" value="1"/>
</dbReference>
<evidence type="ECO:0000256" key="8">
    <source>
        <dbReference type="ARBA" id="ARBA00023155"/>
    </source>
</evidence>
<dbReference type="GO" id="GO:0030182">
    <property type="term" value="P:neuron differentiation"/>
    <property type="evidence" value="ECO:0007669"/>
    <property type="project" value="TreeGrafter"/>
</dbReference>
<dbReference type="InterPro" id="IPR049618">
    <property type="entry name" value="Lhx1/5_LIM1"/>
</dbReference>
<evidence type="ECO:0000256" key="1">
    <source>
        <dbReference type="ARBA" id="ARBA00003263"/>
    </source>
</evidence>
<dbReference type="PROSITE" id="PS00478">
    <property type="entry name" value="LIM_DOMAIN_1"/>
    <property type="match status" value="2"/>
</dbReference>
<feature type="domain" description="LIM zinc-binding" evidence="16">
    <location>
        <begin position="2"/>
        <end position="61"/>
    </location>
</feature>
<evidence type="ECO:0000256" key="13">
    <source>
        <dbReference type="PROSITE-ProRule" id="PRU00125"/>
    </source>
</evidence>
<dbReference type="FunFam" id="2.10.110.10:FF:000006">
    <property type="entry name" value="LIM homeobox transcription factor 1-beta"/>
    <property type="match status" value="1"/>
</dbReference>
<proteinExistence type="predicted"/>
<dbReference type="KEGG" id="gat:120822965"/>
<keyword evidence="6 13" id="KW-0440">LIM domain</keyword>
<evidence type="ECO:0000256" key="7">
    <source>
        <dbReference type="ARBA" id="ARBA00023125"/>
    </source>
</evidence>
<feature type="region of interest" description="Disordered" evidence="15">
    <location>
        <begin position="347"/>
        <end position="406"/>
    </location>
</feature>
<evidence type="ECO:0000256" key="12">
    <source>
        <dbReference type="PROSITE-ProRule" id="PRU00108"/>
    </source>
</evidence>
<dbReference type="FunFam" id="1.10.10.60:FF:000075">
    <property type="entry name" value="LIM/homeobox protein Lhx1"/>
    <property type="match status" value="1"/>
</dbReference>
<dbReference type="PROSITE" id="PS00027">
    <property type="entry name" value="HOMEOBOX_1"/>
    <property type="match status" value="1"/>
</dbReference>
<keyword evidence="3 13" id="KW-0479">Metal-binding</keyword>
<dbReference type="PROSITE" id="PS50023">
    <property type="entry name" value="LIM_DOMAIN_2"/>
    <property type="match status" value="2"/>
</dbReference>
<comment type="function">
    <text evidence="1">Sequence-specific transcription factor which is part of a developmental regulatory system that provides cells with specific positional identities on the anterior-posterior axis.</text>
</comment>
<name>A0AAQ4RE68_GASAC</name>
<evidence type="ECO:0000256" key="10">
    <source>
        <dbReference type="ARBA" id="ARBA00040542"/>
    </source>
</evidence>
<dbReference type="Gene3D" id="1.10.10.60">
    <property type="entry name" value="Homeodomain-like"/>
    <property type="match status" value="1"/>
</dbReference>
<evidence type="ECO:0000256" key="15">
    <source>
        <dbReference type="SAM" id="MobiDB-lite"/>
    </source>
</evidence>
<dbReference type="PANTHER" id="PTHR24208:SF106">
    <property type="entry name" value="LIM_HOMEOBOX PROTEIN LHX1"/>
    <property type="match status" value="1"/>
</dbReference>
<dbReference type="AlphaFoldDB" id="A0AAQ4RE68"/>
<dbReference type="CDD" id="cd09367">
    <property type="entry name" value="LIM1_Lhx1_Lhx5"/>
    <property type="match status" value="1"/>
</dbReference>
<feature type="compositionally biased region" description="Polar residues" evidence="15">
    <location>
        <begin position="377"/>
        <end position="406"/>
    </location>
</feature>
<dbReference type="InterPro" id="IPR049619">
    <property type="entry name" value="Lhx1/5_LIM2"/>
</dbReference>
<dbReference type="CDD" id="cd09375">
    <property type="entry name" value="LIM2_Lhx1_Lhx5"/>
    <property type="match status" value="1"/>
</dbReference>
<dbReference type="SUPFAM" id="SSF46689">
    <property type="entry name" value="Homeodomain-like"/>
    <property type="match status" value="1"/>
</dbReference>
<reference evidence="18" key="3">
    <citation type="submission" date="2025-09" db="UniProtKB">
        <authorList>
            <consortium name="Ensembl"/>
        </authorList>
    </citation>
    <scope>IDENTIFICATION</scope>
</reference>
<keyword evidence="4" id="KW-0677">Repeat</keyword>
<dbReference type="InterPro" id="IPR017970">
    <property type="entry name" value="Homeobox_CS"/>
</dbReference>
<dbReference type="Ensembl" id="ENSGACT00000063239.1">
    <property type="protein sequence ID" value="ENSGACP00000061939.1"/>
    <property type="gene ID" value="ENSGACG00000026227.1"/>
</dbReference>
<dbReference type="CDD" id="cd00086">
    <property type="entry name" value="homeodomain"/>
    <property type="match status" value="1"/>
</dbReference>
<sequence>MLQCSSCEKPILDRFLLKVLDRPWHIKCVQCCECKCTLSEKCFSREGRLYCKNDFFRTFGTKCDGCAQGILPSDLVRRAKSKVFHLNCFTCVMCNKQLSTGEELYILDEFKFVCKEDYQNNNGKDTILLSVTTCSDPSLSPGSQDPQDDGKDSEAGHLSDKDNDNNNNNNNNNENDEQGAVGKRRGPRTTIKAKQLETLKAAFAATPKPTRHIREQLSRETGLTMRVIQVWFQNRRSKERRMKQLSSLGGRRHVFFRGQRRMRALGERLEAEELGHFSYYGDYPGEYYGSGGNYEYYQGPPSSHAQTPADLGFVPSSVPAGTPLGAMDHHHPGHHFPGEVHCFSDTVSHHPADSPSPEPNMPGSMHSISSEMCGPSTPYTTVSLSDNGYTNQLSQPSSEMSEGTVW</sequence>
<evidence type="ECO:0000256" key="4">
    <source>
        <dbReference type="ARBA" id="ARBA00022737"/>
    </source>
</evidence>
<keyword evidence="9 12" id="KW-0539">Nucleus</keyword>
<evidence type="ECO:0000256" key="5">
    <source>
        <dbReference type="ARBA" id="ARBA00022833"/>
    </source>
</evidence>
<feature type="compositionally biased region" description="Polar residues" evidence="15">
    <location>
        <begin position="135"/>
        <end position="145"/>
    </location>
</feature>
<feature type="compositionally biased region" description="Basic and acidic residues" evidence="15">
    <location>
        <begin position="148"/>
        <end position="164"/>
    </location>
</feature>
<evidence type="ECO:0000256" key="3">
    <source>
        <dbReference type="ARBA" id="ARBA00022723"/>
    </source>
</evidence>
<feature type="DNA-binding region" description="Homeobox" evidence="12">
    <location>
        <begin position="184"/>
        <end position="243"/>
    </location>
</feature>
<dbReference type="InterPro" id="IPR001356">
    <property type="entry name" value="HD"/>
</dbReference>
<dbReference type="SMART" id="SM00389">
    <property type="entry name" value="HOX"/>
    <property type="match status" value="1"/>
</dbReference>
<accession>A0AAQ4RE68</accession>
<dbReference type="Pfam" id="PF00412">
    <property type="entry name" value="LIM"/>
    <property type="match status" value="2"/>
</dbReference>
<dbReference type="GO" id="GO:0009653">
    <property type="term" value="P:anatomical structure morphogenesis"/>
    <property type="evidence" value="ECO:0007669"/>
    <property type="project" value="UniProtKB-ARBA"/>
</dbReference>
<dbReference type="GO" id="GO:0000977">
    <property type="term" value="F:RNA polymerase II transcription regulatory region sequence-specific DNA binding"/>
    <property type="evidence" value="ECO:0007669"/>
    <property type="project" value="TreeGrafter"/>
</dbReference>
<dbReference type="Gene3D" id="2.10.110.10">
    <property type="entry name" value="Cysteine Rich Protein"/>
    <property type="match status" value="2"/>
</dbReference>
<dbReference type="RefSeq" id="XP_040038901.1">
    <property type="nucleotide sequence ID" value="XM_040182967.1"/>
</dbReference>
<dbReference type="SUPFAM" id="SSF57716">
    <property type="entry name" value="Glucocorticoid receptor-like (DNA-binding domain)"/>
    <property type="match status" value="2"/>
</dbReference>
<comment type="subcellular location">
    <subcellularLocation>
        <location evidence="2 12 14">Nucleus</location>
    </subcellularLocation>
</comment>
<dbReference type="InterPro" id="IPR001781">
    <property type="entry name" value="Znf_LIM"/>
</dbReference>
<keyword evidence="8 12" id="KW-0371">Homeobox</keyword>
<evidence type="ECO:0000256" key="6">
    <source>
        <dbReference type="ARBA" id="ARBA00023038"/>
    </source>
</evidence>
<dbReference type="GO" id="GO:0005634">
    <property type="term" value="C:nucleus"/>
    <property type="evidence" value="ECO:0007669"/>
    <property type="project" value="UniProtKB-SubCell"/>
</dbReference>
<dbReference type="GeneID" id="120822965"/>
<dbReference type="InterPro" id="IPR050453">
    <property type="entry name" value="LIM_Homeobox_TF"/>
</dbReference>
<dbReference type="FunFam" id="2.10.110.10:FF:000046">
    <property type="entry name" value="LIM/homeobox protein Lhx1"/>
    <property type="match status" value="1"/>
</dbReference>
<evidence type="ECO:0000259" key="17">
    <source>
        <dbReference type="PROSITE" id="PS50071"/>
    </source>
</evidence>
<evidence type="ECO:0000256" key="9">
    <source>
        <dbReference type="ARBA" id="ARBA00023242"/>
    </source>
</evidence>
<organism evidence="18 19">
    <name type="scientific">Gasterosteus aculeatus aculeatus</name>
    <name type="common">three-spined stickleback</name>
    <dbReference type="NCBI Taxonomy" id="481459"/>
    <lineage>
        <taxon>Eukaryota</taxon>
        <taxon>Metazoa</taxon>
        <taxon>Chordata</taxon>
        <taxon>Craniata</taxon>
        <taxon>Vertebrata</taxon>
        <taxon>Euteleostomi</taxon>
        <taxon>Actinopterygii</taxon>
        <taxon>Neopterygii</taxon>
        <taxon>Teleostei</taxon>
        <taxon>Neoteleostei</taxon>
        <taxon>Acanthomorphata</taxon>
        <taxon>Eupercaria</taxon>
        <taxon>Perciformes</taxon>
        <taxon>Cottioidei</taxon>
        <taxon>Gasterosteales</taxon>
        <taxon>Gasterosteidae</taxon>
        <taxon>Gasterosteus</taxon>
    </lineage>
</organism>
<evidence type="ECO:0000259" key="16">
    <source>
        <dbReference type="PROSITE" id="PS50023"/>
    </source>
</evidence>
<dbReference type="PROSITE" id="PS50071">
    <property type="entry name" value="HOMEOBOX_2"/>
    <property type="match status" value="1"/>
</dbReference>
<evidence type="ECO:0000313" key="18">
    <source>
        <dbReference type="Ensembl" id="ENSGACP00000061939.1"/>
    </source>
</evidence>
<dbReference type="Pfam" id="PF00046">
    <property type="entry name" value="Homeodomain"/>
    <property type="match status" value="1"/>
</dbReference>
<dbReference type="GO" id="GO:0008270">
    <property type="term" value="F:zinc ion binding"/>
    <property type="evidence" value="ECO:0007669"/>
    <property type="project" value="InterPro"/>
</dbReference>
<feature type="domain" description="Homeobox" evidence="17">
    <location>
        <begin position="182"/>
        <end position="242"/>
    </location>
</feature>
<evidence type="ECO:0000256" key="2">
    <source>
        <dbReference type="ARBA" id="ARBA00004123"/>
    </source>
</evidence>
<feature type="domain" description="LIM zinc-binding" evidence="16">
    <location>
        <begin position="62"/>
        <end position="124"/>
    </location>
</feature>
<evidence type="ECO:0000256" key="14">
    <source>
        <dbReference type="RuleBase" id="RU000682"/>
    </source>
</evidence>
<reference evidence="18 19" key="1">
    <citation type="journal article" date="2021" name="G3 (Bethesda)">
        <title>Improved contiguity of the threespine stickleback genome using long-read sequencing.</title>
        <authorList>
            <person name="Nath S."/>
            <person name="Shaw D.E."/>
            <person name="White M.A."/>
        </authorList>
    </citation>
    <scope>NUCLEOTIDE SEQUENCE [LARGE SCALE GENOMIC DNA]</scope>
    <source>
        <strain evidence="18 19">Lake Benthic</strain>
    </source>
</reference>
<evidence type="ECO:0000313" key="19">
    <source>
        <dbReference type="Proteomes" id="UP000007635"/>
    </source>
</evidence>
<dbReference type="GO" id="GO:0000981">
    <property type="term" value="F:DNA-binding transcription factor activity, RNA polymerase II-specific"/>
    <property type="evidence" value="ECO:0007669"/>
    <property type="project" value="InterPro"/>
</dbReference>